<evidence type="ECO:0000313" key="2">
    <source>
        <dbReference type="EMBL" id="SPD72594.1"/>
    </source>
</evidence>
<organism evidence="2">
    <name type="scientific">uncultured Desulfobacterium sp</name>
    <dbReference type="NCBI Taxonomy" id="201089"/>
    <lineage>
        <taxon>Bacteria</taxon>
        <taxon>Pseudomonadati</taxon>
        <taxon>Thermodesulfobacteriota</taxon>
        <taxon>Desulfobacteria</taxon>
        <taxon>Desulfobacterales</taxon>
        <taxon>Desulfobacteriaceae</taxon>
        <taxon>Desulfobacterium</taxon>
        <taxon>environmental samples</taxon>
    </lineage>
</organism>
<feature type="transmembrane region" description="Helical" evidence="1">
    <location>
        <begin position="237"/>
        <end position="258"/>
    </location>
</feature>
<keyword evidence="1" id="KW-0472">Membrane</keyword>
<accession>A0A445MST2</accession>
<dbReference type="InterPro" id="IPR019088">
    <property type="entry name" value="CHP02186-rel_TM"/>
</dbReference>
<evidence type="ECO:0000256" key="1">
    <source>
        <dbReference type="SAM" id="Phobius"/>
    </source>
</evidence>
<evidence type="ECO:0008006" key="3">
    <source>
        <dbReference type="Google" id="ProtNLM"/>
    </source>
</evidence>
<keyword evidence="1" id="KW-1133">Transmembrane helix</keyword>
<reference evidence="2" key="1">
    <citation type="submission" date="2018-01" db="EMBL/GenBank/DDBJ databases">
        <authorList>
            <person name="Regsiter A."/>
            <person name="William W."/>
        </authorList>
    </citation>
    <scope>NUCLEOTIDE SEQUENCE</scope>
    <source>
        <strain evidence="2">TRIP AH-1</strain>
    </source>
</reference>
<keyword evidence="1" id="KW-0812">Transmembrane</keyword>
<dbReference type="AlphaFoldDB" id="A0A445MST2"/>
<proteinExistence type="predicted"/>
<name>A0A445MST2_9BACT</name>
<dbReference type="Pfam" id="PF09608">
    <property type="entry name" value="Alph_Pro_TM"/>
    <property type="match status" value="1"/>
</dbReference>
<sequence length="264" mass="29528">MVQRKYSGICLLIGMILLSFIFFPSSIPAASLDNGLLTIQPQRLLISSFFHGGEIIAHAIVPPDQDVALRILGAQEDANLMKKGRVWGMWMNTNSVTFHNIPRVYLAWTTKRLSDLADPVILKRLKMDYASIVSDSLETQDAEENSFLIKELIKLKEKEKLYQLWEGSLETTPYGEGGSRRIDAHLQLPSNIYPGSYIVELITFHKGEVTLQKQELLEVSLSGFPEQMHLWATQRGLLYGILAVLFATVAGLIIGVIFTSKGAH</sequence>
<protein>
    <recommendedName>
        <fullName evidence="3">Transmembrane protein</fullName>
    </recommendedName>
</protein>
<dbReference type="EMBL" id="OJIN01000046">
    <property type="protein sequence ID" value="SPD72594.1"/>
    <property type="molecule type" value="Genomic_DNA"/>
</dbReference>
<gene>
    <name evidence="2" type="ORF">PITCH_A140074</name>
</gene>